<reference evidence="1" key="1">
    <citation type="submission" date="2023-08" db="EMBL/GenBank/DDBJ databases">
        <title>A de novo genome assembly of Solanum verrucosum Schlechtendal, a Mexican diploid species geographically isolated from the other diploid A-genome species in potato relatives.</title>
        <authorList>
            <person name="Hosaka K."/>
        </authorList>
    </citation>
    <scope>NUCLEOTIDE SEQUENCE</scope>
    <source>
        <tissue evidence="1">Young leaves</tissue>
    </source>
</reference>
<proteinExistence type="predicted"/>
<evidence type="ECO:0008006" key="3">
    <source>
        <dbReference type="Google" id="ProtNLM"/>
    </source>
</evidence>
<evidence type="ECO:0000313" key="2">
    <source>
        <dbReference type="Proteomes" id="UP001234989"/>
    </source>
</evidence>
<name>A0AAF0USU5_SOLVR</name>
<dbReference type="Proteomes" id="UP001234989">
    <property type="component" value="Chromosome 10"/>
</dbReference>
<dbReference type="EMBL" id="CP133621">
    <property type="protein sequence ID" value="WMV50501.1"/>
    <property type="molecule type" value="Genomic_DNA"/>
</dbReference>
<organism evidence="1 2">
    <name type="scientific">Solanum verrucosum</name>
    <dbReference type="NCBI Taxonomy" id="315347"/>
    <lineage>
        <taxon>Eukaryota</taxon>
        <taxon>Viridiplantae</taxon>
        <taxon>Streptophyta</taxon>
        <taxon>Embryophyta</taxon>
        <taxon>Tracheophyta</taxon>
        <taxon>Spermatophyta</taxon>
        <taxon>Magnoliopsida</taxon>
        <taxon>eudicotyledons</taxon>
        <taxon>Gunneridae</taxon>
        <taxon>Pentapetalae</taxon>
        <taxon>asterids</taxon>
        <taxon>lamiids</taxon>
        <taxon>Solanales</taxon>
        <taxon>Solanaceae</taxon>
        <taxon>Solanoideae</taxon>
        <taxon>Solaneae</taxon>
        <taxon>Solanum</taxon>
    </lineage>
</organism>
<dbReference type="AlphaFoldDB" id="A0AAF0USU5"/>
<keyword evidence="2" id="KW-1185">Reference proteome</keyword>
<accession>A0AAF0USU5</accession>
<sequence>MSPRRAYVRRKVNENVERVAPQVSQEAPQVPANPLAEHVTNAKFQANYQVLAQALTTQANREVMVPVNPYVGTTTSRVRELTRMNPLEFHGSKVEENPQEFIGEMYKVLMIMGVTLLEKAKLSTDNLKGVAQVWFNQWKEERAVDAGPFF</sequence>
<gene>
    <name evidence="1" type="ORF">MTR67_043886</name>
</gene>
<protein>
    <recommendedName>
        <fullName evidence="3">Gag-pol polyprotein</fullName>
    </recommendedName>
</protein>
<evidence type="ECO:0000313" key="1">
    <source>
        <dbReference type="EMBL" id="WMV50501.1"/>
    </source>
</evidence>